<dbReference type="STRING" id="346185.AAY42_17515"/>
<organism evidence="2 3">
    <name type="scientific">Flagellimonas eckloniae</name>
    <dbReference type="NCBI Taxonomy" id="346185"/>
    <lineage>
        <taxon>Bacteria</taxon>
        <taxon>Pseudomonadati</taxon>
        <taxon>Bacteroidota</taxon>
        <taxon>Flavobacteriia</taxon>
        <taxon>Flavobacteriales</taxon>
        <taxon>Flavobacteriaceae</taxon>
        <taxon>Flagellimonas</taxon>
    </lineage>
</organism>
<gene>
    <name evidence="2" type="ORF">AAY42_17515</name>
</gene>
<evidence type="ECO:0000313" key="3">
    <source>
        <dbReference type="Proteomes" id="UP000050827"/>
    </source>
</evidence>
<feature type="transmembrane region" description="Helical" evidence="1">
    <location>
        <begin position="38"/>
        <end position="60"/>
    </location>
</feature>
<sequence>MFSTGQLIFTALFVVVFIGVIVSTYKRDKKTHKKNYKGVKWVLISFATFIIILFIIKHFLKN</sequence>
<dbReference type="OrthoDB" id="1179726at2"/>
<keyword evidence="1" id="KW-0812">Transmembrane</keyword>
<reference evidence="2 3" key="1">
    <citation type="submission" date="2015-04" db="EMBL/GenBank/DDBJ databases">
        <title>Complete genome of flavobacterium.</title>
        <authorList>
            <person name="Kwon Y.M."/>
            <person name="Kim S.-J."/>
        </authorList>
    </citation>
    <scope>NUCLEOTIDE SEQUENCE [LARGE SCALE GENOMIC DNA]</scope>
    <source>
        <strain evidence="2 3">DK169</strain>
    </source>
</reference>
<evidence type="ECO:0000256" key="1">
    <source>
        <dbReference type="SAM" id="Phobius"/>
    </source>
</evidence>
<keyword evidence="1" id="KW-1133">Transmembrane helix</keyword>
<dbReference type="Proteomes" id="UP000050827">
    <property type="component" value="Unassembled WGS sequence"/>
</dbReference>
<feature type="transmembrane region" description="Helical" evidence="1">
    <location>
        <begin position="6"/>
        <end position="26"/>
    </location>
</feature>
<dbReference type="EMBL" id="LCTZ01000002">
    <property type="protein sequence ID" value="KQC31473.1"/>
    <property type="molecule type" value="Genomic_DNA"/>
</dbReference>
<name>A0A0Q1BL97_9FLAO</name>
<protein>
    <submittedName>
        <fullName evidence="2">Membrane protein</fullName>
    </submittedName>
</protein>
<dbReference type="AlphaFoldDB" id="A0A0Q1BL97"/>
<accession>A0A0Q1BL97</accession>
<keyword evidence="1" id="KW-0472">Membrane</keyword>
<proteinExistence type="predicted"/>
<evidence type="ECO:0000313" key="2">
    <source>
        <dbReference type="EMBL" id="KQC31473.1"/>
    </source>
</evidence>
<keyword evidence="3" id="KW-1185">Reference proteome</keyword>
<comment type="caution">
    <text evidence="2">The sequence shown here is derived from an EMBL/GenBank/DDBJ whole genome shotgun (WGS) entry which is preliminary data.</text>
</comment>